<dbReference type="Proteomes" id="UP001153954">
    <property type="component" value="Unassembled WGS sequence"/>
</dbReference>
<feature type="binding site" evidence="3">
    <location>
        <position position="126"/>
    </location>
    <ligand>
        <name>substrate</name>
    </ligand>
</feature>
<protein>
    <recommendedName>
        <fullName evidence="5">NADP-dependent oxidoreductase domain-containing protein</fullName>
    </recommendedName>
</protein>
<dbReference type="GO" id="GO:0016616">
    <property type="term" value="F:oxidoreductase activity, acting on the CH-OH group of donors, NAD or NADP as acceptor"/>
    <property type="evidence" value="ECO:0007669"/>
    <property type="project" value="UniProtKB-ARBA"/>
</dbReference>
<dbReference type="Pfam" id="PF00248">
    <property type="entry name" value="Aldo_ket_red"/>
    <property type="match status" value="1"/>
</dbReference>
<dbReference type="PIRSF" id="PIRSF000097">
    <property type="entry name" value="AKR"/>
    <property type="match status" value="1"/>
</dbReference>
<dbReference type="PROSITE" id="PS00062">
    <property type="entry name" value="ALDOKETO_REDUCTASE_2"/>
    <property type="match status" value="1"/>
</dbReference>
<dbReference type="InterPro" id="IPR036812">
    <property type="entry name" value="NAD(P)_OxRdtase_dom_sf"/>
</dbReference>
<evidence type="ECO:0000256" key="4">
    <source>
        <dbReference type="PIRSR" id="PIRSR000097-3"/>
    </source>
</evidence>
<sequence length="328" mass="38067">MSTVLTDMPKYKMNNGLEIPAIALGTFLGFDERGLIKSENKMLRDVVLQAIDVGYRHFDTAAVYNTEDEVGEAVRMKVGEGRIKREDVFVTTKLWNTRHRREQVVKSLEETLQKMGLEYIDLYLMHWPIGLNDDYTHTDTDYMETWRGLEDAQQAGLTKSIGLSNFNKQQLKRVIDEGRIKPAVIQIEVHPQIVQKELIEYAHSLNVVVMGYSPFGSMIKRYGIQFPGPRFDDPVLVDIAEKYGKTTAQVVLRWLVDRDIIPIAKTVKYSRLKENIDIFDFKLDPEEIEMINSFNSNTRYTLPSFWQTHRHYPFEKVENPIADPFIKN</sequence>
<dbReference type="SUPFAM" id="SSF51430">
    <property type="entry name" value="NAD(P)-linked oxidoreductase"/>
    <property type="match status" value="1"/>
</dbReference>
<gene>
    <name evidence="6" type="ORF">EEDITHA_LOCUS913</name>
</gene>
<evidence type="ECO:0000256" key="3">
    <source>
        <dbReference type="PIRSR" id="PIRSR000097-2"/>
    </source>
</evidence>
<dbReference type="InterPro" id="IPR020471">
    <property type="entry name" value="AKR"/>
</dbReference>
<evidence type="ECO:0000256" key="2">
    <source>
        <dbReference type="PIRSR" id="PIRSR000097-1"/>
    </source>
</evidence>
<dbReference type="EMBL" id="CAKOGL010000002">
    <property type="protein sequence ID" value="CAH2084336.1"/>
    <property type="molecule type" value="Genomic_DNA"/>
</dbReference>
<organism evidence="6 7">
    <name type="scientific">Euphydryas editha</name>
    <name type="common">Edith's checkerspot</name>
    <dbReference type="NCBI Taxonomy" id="104508"/>
    <lineage>
        <taxon>Eukaryota</taxon>
        <taxon>Metazoa</taxon>
        <taxon>Ecdysozoa</taxon>
        <taxon>Arthropoda</taxon>
        <taxon>Hexapoda</taxon>
        <taxon>Insecta</taxon>
        <taxon>Pterygota</taxon>
        <taxon>Neoptera</taxon>
        <taxon>Endopterygota</taxon>
        <taxon>Lepidoptera</taxon>
        <taxon>Glossata</taxon>
        <taxon>Ditrysia</taxon>
        <taxon>Papilionoidea</taxon>
        <taxon>Nymphalidae</taxon>
        <taxon>Nymphalinae</taxon>
        <taxon>Euphydryas</taxon>
    </lineage>
</organism>
<keyword evidence="1" id="KW-0560">Oxidoreductase</keyword>
<dbReference type="PRINTS" id="PR00069">
    <property type="entry name" value="ALDKETRDTASE"/>
</dbReference>
<keyword evidence="7" id="KW-1185">Reference proteome</keyword>
<dbReference type="PANTHER" id="PTHR11732">
    <property type="entry name" value="ALDO/KETO REDUCTASE"/>
    <property type="match status" value="1"/>
</dbReference>
<dbReference type="Gene3D" id="3.20.20.100">
    <property type="entry name" value="NADP-dependent oxidoreductase domain"/>
    <property type="match status" value="1"/>
</dbReference>
<dbReference type="CDD" id="cd19116">
    <property type="entry name" value="AKR_AKR2E1-5"/>
    <property type="match status" value="1"/>
</dbReference>
<dbReference type="FunFam" id="3.20.20.100:FF:000002">
    <property type="entry name" value="2,5-diketo-D-gluconic acid reductase A"/>
    <property type="match status" value="1"/>
</dbReference>
<dbReference type="PROSITE" id="PS00798">
    <property type="entry name" value="ALDOKETO_REDUCTASE_1"/>
    <property type="match status" value="1"/>
</dbReference>
<accession>A0AAU9TF51</accession>
<feature type="domain" description="NADP-dependent oxidoreductase" evidence="5">
    <location>
        <begin position="22"/>
        <end position="295"/>
    </location>
</feature>
<proteinExistence type="predicted"/>
<comment type="caution">
    <text evidence="6">The sequence shown here is derived from an EMBL/GenBank/DDBJ whole genome shotgun (WGS) entry which is preliminary data.</text>
</comment>
<feature type="active site" description="Proton donor" evidence="2">
    <location>
        <position position="64"/>
    </location>
</feature>
<dbReference type="PROSITE" id="PS00063">
    <property type="entry name" value="ALDOKETO_REDUCTASE_3"/>
    <property type="match status" value="1"/>
</dbReference>
<dbReference type="InterPro" id="IPR023210">
    <property type="entry name" value="NADP_OxRdtase_dom"/>
</dbReference>
<dbReference type="AlphaFoldDB" id="A0AAU9TF51"/>
<evidence type="ECO:0000259" key="5">
    <source>
        <dbReference type="Pfam" id="PF00248"/>
    </source>
</evidence>
<dbReference type="InterPro" id="IPR018170">
    <property type="entry name" value="Aldo/ket_reductase_CS"/>
</dbReference>
<evidence type="ECO:0000313" key="7">
    <source>
        <dbReference type="Proteomes" id="UP001153954"/>
    </source>
</evidence>
<evidence type="ECO:0000313" key="6">
    <source>
        <dbReference type="EMBL" id="CAH2084336.1"/>
    </source>
</evidence>
<name>A0AAU9TF51_EUPED</name>
<feature type="site" description="Lowers pKa of active site Tyr" evidence="4">
    <location>
        <position position="93"/>
    </location>
</feature>
<dbReference type="InterPro" id="IPR044488">
    <property type="entry name" value="AKR2E"/>
</dbReference>
<reference evidence="6" key="1">
    <citation type="submission" date="2022-03" db="EMBL/GenBank/DDBJ databases">
        <authorList>
            <person name="Tunstrom K."/>
        </authorList>
    </citation>
    <scope>NUCLEOTIDE SEQUENCE</scope>
</reference>
<evidence type="ECO:0000256" key="1">
    <source>
        <dbReference type="ARBA" id="ARBA00023002"/>
    </source>
</evidence>